<dbReference type="Proteomes" id="UP000762676">
    <property type="component" value="Unassembled WGS sequence"/>
</dbReference>
<evidence type="ECO:0000256" key="1">
    <source>
        <dbReference type="SAM" id="MobiDB-lite"/>
    </source>
</evidence>
<organism evidence="2 3">
    <name type="scientific">Elysia marginata</name>
    <dbReference type="NCBI Taxonomy" id="1093978"/>
    <lineage>
        <taxon>Eukaryota</taxon>
        <taxon>Metazoa</taxon>
        <taxon>Spiralia</taxon>
        <taxon>Lophotrochozoa</taxon>
        <taxon>Mollusca</taxon>
        <taxon>Gastropoda</taxon>
        <taxon>Heterobranchia</taxon>
        <taxon>Euthyneura</taxon>
        <taxon>Panpulmonata</taxon>
        <taxon>Sacoglossa</taxon>
        <taxon>Placobranchoidea</taxon>
        <taxon>Plakobranchidae</taxon>
        <taxon>Elysia</taxon>
    </lineage>
</organism>
<feature type="region of interest" description="Disordered" evidence="1">
    <location>
        <begin position="63"/>
        <end position="103"/>
    </location>
</feature>
<proteinExistence type="predicted"/>
<feature type="compositionally biased region" description="Basic and acidic residues" evidence="1">
    <location>
        <begin position="1"/>
        <end position="12"/>
    </location>
</feature>
<feature type="compositionally biased region" description="Basic and acidic residues" evidence="1">
    <location>
        <begin position="21"/>
        <end position="39"/>
    </location>
</feature>
<name>A0AAV4ELD0_9GAST</name>
<dbReference type="AlphaFoldDB" id="A0AAV4ELD0"/>
<dbReference type="EMBL" id="BMAT01000177">
    <property type="protein sequence ID" value="GFR61263.1"/>
    <property type="molecule type" value="Genomic_DNA"/>
</dbReference>
<keyword evidence="3" id="KW-1185">Reference proteome</keyword>
<evidence type="ECO:0000313" key="3">
    <source>
        <dbReference type="Proteomes" id="UP000762676"/>
    </source>
</evidence>
<sequence length="103" mass="11855">MSSKEIEDKDISNIEEENSDDDTHKGRASQKKEGEEASKVKIALNLLKERTVERRLDTIKIAEKQKEMEKSSEKKDQDNQKEKLMVMKRNENKKYAEGKTGGA</sequence>
<reference evidence="2 3" key="1">
    <citation type="journal article" date="2021" name="Elife">
        <title>Chloroplast acquisition without the gene transfer in kleptoplastic sea slugs, Plakobranchus ocellatus.</title>
        <authorList>
            <person name="Maeda T."/>
            <person name="Takahashi S."/>
            <person name="Yoshida T."/>
            <person name="Shimamura S."/>
            <person name="Takaki Y."/>
            <person name="Nagai Y."/>
            <person name="Toyoda A."/>
            <person name="Suzuki Y."/>
            <person name="Arimoto A."/>
            <person name="Ishii H."/>
            <person name="Satoh N."/>
            <person name="Nishiyama T."/>
            <person name="Hasebe M."/>
            <person name="Maruyama T."/>
            <person name="Minagawa J."/>
            <person name="Obokata J."/>
            <person name="Shigenobu S."/>
        </authorList>
    </citation>
    <scope>NUCLEOTIDE SEQUENCE [LARGE SCALE GENOMIC DNA]</scope>
</reference>
<accession>A0AAV4ELD0</accession>
<gene>
    <name evidence="2" type="ORF">ElyMa_000099400</name>
</gene>
<feature type="compositionally biased region" description="Basic and acidic residues" evidence="1">
    <location>
        <begin position="63"/>
        <end position="97"/>
    </location>
</feature>
<protein>
    <recommendedName>
        <fullName evidence="4">Casein kinase substrate phosphoprotein PP28 domain-containing protein</fullName>
    </recommendedName>
</protein>
<comment type="caution">
    <text evidence="2">The sequence shown here is derived from an EMBL/GenBank/DDBJ whole genome shotgun (WGS) entry which is preliminary data.</text>
</comment>
<evidence type="ECO:0008006" key="4">
    <source>
        <dbReference type="Google" id="ProtNLM"/>
    </source>
</evidence>
<evidence type="ECO:0000313" key="2">
    <source>
        <dbReference type="EMBL" id="GFR61263.1"/>
    </source>
</evidence>
<feature type="region of interest" description="Disordered" evidence="1">
    <location>
        <begin position="1"/>
        <end position="41"/>
    </location>
</feature>